<evidence type="ECO:0000313" key="3">
    <source>
        <dbReference type="Proteomes" id="UP000063699"/>
    </source>
</evidence>
<evidence type="ECO:0000256" key="1">
    <source>
        <dbReference type="SAM" id="MobiDB-lite"/>
    </source>
</evidence>
<dbReference type="EMBL" id="CP012752">
    <property type="protein sequence ID" value="ALG13651.1"/>
    <property type="molecule type" value="Genomic_DNA"/>
</dbReference>
<dbReference type="STRING" id="860235.AOZ06_48415"/>
<evidence type="ECO:0000313" key="2">
    <source>
        <dbReference type="EMBL" id="ALG13651.1"/>
    </source>
</evidence>
<dbReference type="KEGG" id="kphy:AOZ06_48415"/>
<organism evidence="2 3">
    <name type="scientific">Kibdelosporangium phytohabitans</name>
    <dbReference type="NCBI Taxonomy" id="860235"/>
    <lineage>
        <taxon>Bacteria</taxon>
        <taxon>Bacillati</taxon>
        <taxon>Actinomycetota</taxon>
        <taxon>Actinomycetes</taxon>
        <taxon>Pseudonocardiales</taxon>
        <taxon>Pseudonocardiaceae</taxon>
        <taxon>Kibdelosporangium</taxon>
    </lineage>
</organism>
<gene>
    <name evidence="2" type="ORF">AOZ06_48415</name>
</gene>
<dbReference type="RefSeq" id="WP_054295537.1">
    <property type="nucleotide sequence ID" value="NZ_CP012752.1"/>
</dbReference>
<sequence>MRTRAEQPTPLQTPSSAGPAGPVACKTECKVVAATTLADSRIELVVDANGQGARLRIGDDRVVESRLPGRGAVLGEKSLVCVASTLSACLIKGSLANNLDSGTVGEVVVSRSGKWNTTSPIYYTTTEHQSLVNVNGDAAPELVAVQRGGSGFFVQVFSLEGGDLGCTPTVAKLDRLPGWPDVKPDQHQLKPCS</sequence>
<proteinExistence type="predicted"/>
<feature type="region of interest" description="Disordered" evidence="1">
    <location>
        <begin position="1"/>
        <end position="22"/>
    </location>
</feature>
<protein>
    <submittedName>
        <fullName evidence="2">Uncharacterized protein</fullName>
    </submittedName>
</protein>
<dbReference type="OrthoDB" id="3699175at2"/>
<accession>A0A0N9I1B3</accession>
<name>A0A0N9I1B3_9PSEU</name>
<dbReference type="Proteomes" id="UP000063699">
    <property type="component" value="Chromosome"/>
</dbReference>
<reference evidence="2 3" key="1">
    <citation type="submission" date="2015-07" db="EMBL/GenBank/DDBJ databases">
        <title>Genome sequencing of Kibdelosporangium phytohabitans.</title>
        <authorList>
            <person name="Qin S."/>
            <person name="Xing K."/>
        </authorList>
    </citation>
    <scope>NUCLEOTIDE SEQUENCE [LARGE SCALE GENOMIC DNA]</scope>
    <source>
        <strain evidence="2 3">KLBMP1111</strain>
    </source>
</reference>
<keyword evidence="3" id="KW-1185">Reference proteome</keyword>
<dbReference type="AlphaFoldDB" id="A0A0N9I1B3"/>